<reference evidence="8" key="1">
    <citation type="submission" date="2020-03" db="EMBL/GenBank/DDBJ databases">
        <title>Castanea mollissima Vanexum genome sequencing.</title>
        <authorList>
            <person name="Staton M."/>
        </authorList>
    </citation>
    <scope>NUCLEOTIDE SEQUENCE</scope>
    <source>
        <tissue evidence="8">Leaf</tissue>
    </source>
</reference>
<dbReference type="SUPFAM" id="SSF103473">
    <property type="entry name" value="MFS general substrate transporter"/>
    <property type="match status" value="1"/>
</dbReference>
<evidence type="ECO:0000256" key="5">
    <source>
        <dbReference type="SAM" id="MobiDB-lite"/>
    </source>
</evidence>
<sequence length="516" mass="57165">MALPNLSENLTETHSAEQKTPETKEVLPSLSLDETIEQIIGGFGWSQFLQALLVSVPTLIDAQQTFISIFADAHPKWHCNLNATCNPKSNICQLPKSAWSWAHSSHKTIISEWGLECASSFIIGLPASSFFLGCLIGGFTLAIFGDFWLGRKKLLYLSCLIMCLASLLTAFSVNIWMYSALRLISGFGRAPIISCSLILLTERVGKRWRGQIGSIGFFSCTVGLMSLSAIAYLNRGSSWRKLYLYTSIPSISFCIMTYFFVYESPRWLFMQGRDKEAVDVLRGIASIPVNSLDLYTSNIPLRKEISKVNNPYKVMKDLCKRGWALKRILASMALGLGIGVAFFGMLFGVGNLGFNIYLSVVFNASMLMPSNLLSLVFIERWNRRGSLFVSCIASGILSMLCVVLGRGREGIQIGLELASLFCSCFAYNVWLIYTTELFPTSVRSSATSLARQAVVLGTVFDPLLTSAGRRYEFLSFGIFGLAIFLCGFFLIFVPETKGKALCNTIDEQEQKDSIIV</sequence>
<accession>A0A8J4RUF7</accession>
<feature type="transmembrane region" description="Helical" evidence="6">
    <location>
        <begin position="242"/>
        <end position="261"/>
    </location>
</feature>
<dbReference type="InterPro" id="IPR036259">
    <property type="entry name" value="MFS_trans_sf"/>
</dbReference>
<feature type="transmembrane region" description="Helical" evidence="6">
    <location>
        <begin position="385"/>
        <end position="405"/>
    </location>
</feature>
<proteinExistence type="predicted"/>
<keyword evidence="9" id="KW-1185">Reference proteome</keyword>
<evidence type="ECO:0000256" key="4">
    <source>
        <dbReference type="ARBA" id="ARBA00023136"/>
    </source>
</evidence>
<dbReference type="PROSITE" id="PS50850">
    <property type="entry name" value="MFS"/>
    <property type="match status" value="1"/>
</dbReference>
<dbReference type="Gene3D" id="1.20.1250.20">
    <property type="entry name" value="MFS general substrate transporter like domains"/>
    <property type="match status" value="1"/>
</dbReference>
<evidence type="ECO:0000256" key="6">
    <source>
        <dbReference type="SAM" id="Phobius"/>
    </source>
</evidence>
<comment type="subcellular location">
    <subcellularLocation>
        <location evidence="1">Membrane</location>
        <topology evidence="1">Multi-pass membrane protein</topology>
    </subcellularLocation>
</comment>
<keyword evidence="2 6" id="KW-0812">Transmembrane</keyword>
<dbReference type="OrthoDB" id="5296287at2759"/>
<feature type="transmembrane region" description="Helical" evidence="6">
    <location>
        <begin position="356"/>
        <end position="378"/>
    </location>
</feature>
<dbReference type="AlphaFoldDB" id="A0A8J4RUF7"/>
<dbReference type="InterPro" id="IPR005828">
    <property type="entry name" value="MFS_sugar_transport-like"/>
</dbReference>
<dbReference type="Proteomes" id="UP000737018">
    <property type="component" value="Unassembled WGS sequence"/>
</dbReference>
<evidence type="ECO:0000256" key="3">
    <source>
        <dbReference type="ARBA" id="ARBA00022989"/>
    </source>
</evidence>
<feature type="domain" description="Major facilitator superfamily (MFS) profile" evidence="7">
    <location>
        <begin position="50"/>
        <end position="498"/>
    </location>
</feature>
<dbReference type="EMBL" id="JRKL02000123">
    <property type="protein sequence ID" value="KAF3974829.1"/>
    <property type="molecule type" value="Genomic_DNA"/>
</dbReference>
<name>A0A8J4RUF7_9ROSI</name>
<feature type="transmembrane region" description="Helical" evidence="6">
    <location>
        <begin position="154"/>
        <end position="177"/>
    </location>
</feature>
<evidence type="ECO:0000259" key="7">
    <source>
        <dbReference type="PROSITE" id="PS50850"/>
    </source>
</evidence>
<feature type="transmembrane region" description="Helical" evidence="6">
    <location>
        <begin position="183"/>
        <end position="200"/>
    </location>
</feature>
<evidence type="ECO:0000313" key="8">
    <source>
        <dbReference type="EMBL" id="KAF3974829.1"/>
    </source>
</evidence>
<feature type="transmembrane region" description="Helical" evidence="6">
    <location>
        <begin position="473"/>
        <end position="493"/>
    </location>
</feature>
<dbReference type="Pfam" id="PF00083">
    <property type="entry name" value="Sugar_tr"/>
    <property type="match status" value="1"/>
</dbReference>
<feature type="compositionally biased region" description="Basic and acidic residues" evidence="5">
    <location>
        <begin position="14"/>
        <end position="24"/>
    </location>
</feature>
<dbReference type="InterPro" id="IPR020846">
    <property type="entry name" value="MFS_dom"/>
</dbReference>
<feature type="transmembrane region" description="Helical" evidence="6">
    <location>
        <begin position="411"/>
        <end position="433"/>
    </location>
</feature>
<protein>
    <recommendedName>
        <fullName evidence="7">Major facilitator superfamily (MFS) profile domain-containing protein</fullName>
    </recommendedName>
</protein>
<feature type="compositionally biased region" description="Polar residues" evidence="5">
    <location>
        <begin position="1"/>
        <end position="13"/>
    </location>
</feature>
<keyword evidence="4 6" id="KW-0472">Membrane</keyword>
<feature type="region of interest" description="Disordered" evidence="5">
    <location>
        <begin position="1"/>
        <end position="24"/>
    </location>
</feature>
<feature type="transmembrane region" description="Helical" evidence="6">
    <location>
        <begin position="328"/>
        <end position="350"/>
    </location>
</feature>
<organism evidence="8 9">
    <name type="scientific">Castanea mollissima</name>
    <name type="common">Chinese chestnut</name>
    <dbReference type="NCBI Taxonomy" id="60419"/>
    <lineage>
        <taxon>Eukaryota</taxon>
        <taxon>Viridiplantae</taxon>
        <taxon>Streptophyta</taxon>
        <taxon>Embryophyta</taxon>
        <taxon>Tracheophyta</taxon>
        <taxon>Spermatophyta</taxon>
        <taxon>Magnoliopsida</taxon>
        <taxon>eudicotyledons</taxon>
        <taxon>Gunneridae</taxon>
        <taxon>Pentapetalae</taxon>
        <taxon>rosids</taxon>
        <taxon>fabids</taxon>
        <taxon>Fagales</taxon>
        <taxon>Fagaceae</taxon>
        <taxon>Castanea</taxon>
    </lineage>
</organism>
<comment type="caution">
    <text evidence="8">The sequence shown here is derived from an EMBL/GenBank/DDBJ whole genome shotgun (WGS) entry which is preliminary data.</text>
</comment>
<dbReference type="PANTHER" id="PTHR24064">
    <property type="entry name" value="SOLUTE CARRIER FAMILY 22 MEMBER"/>
    <property type="match status" value="1"/>
</dbReference>
<gene>
    <name evidence="8" type="ORF">CMV_001875</name>
</gene>
<feature type="transmembrane region" description="Helical" evidence="6">
    <location>
        <begin position="212"/>
        <end position="230"/>
    </location>
</feature>
<dbReference type="GO" id="GO:0022857">
    <property type="term" value="F:transmembrane transporter activity"/>
    <property type="evidence" value="ECO:0007669"/>
    <property type="project" value="InterPro"/>
</dbReference>
<keyword evidence="3 6" id="KW-1133">Transmembrane helix</keyword>
<evidence type="ECO:0000256" key="2">
    <source>
        <dbReference type="ARBA" id="ARBA00022692"/>
    </source>
</evidence>
<feature type="transmembrane region" description="Helical" evidence="6">
    <location>
        <begin position="121"/>
        <end position="142"/>
    </location>
</feature>
<evidence type="ECO:0000313" key="9">
    <source>
        <dbReference type="Proteomes" id="UP000737018"/>
    </source>
</evidence>
<dbReference type="GO" id="GO:0016020">
    <property type="term" value="C:membrane"/>
    <property type="evidence" value="ECO:0007669"/>
    <property type="project" value="UniProtKB-SubCell"/>
</dbReference>
<evidence type="ECO:0000256" key="1">
    <source>
        <dbReference type="ARBA" id="ARBA00004141"/>
    </source>
</evidence>